<comment type="caution">
    <text evidence="1">The sequence shown here is derived from an EMBL/GenBank/DDBJ whole genome shotgun (WGS) entry which is preliminary data.</text>
</comment>
<dbReference type="EMBL" id="JRLV01000015">
    <property type="protein sequence ID" value="KGO79761.1"/>
    <property type="molecule type" value="Genomic_DNA"/>
</dbReference>
<sequence length="164" mass="19203">MRYQFNNLFRDKISTGIDIRNIEPCELTDNITDDEIIIVSNCYFLSSIYTGGENPIFYDKTAAEVLHNKILINDYINEDVSHNYLMCAIGYSNSLAQKLKQSFKDNFKVVLSFDDEFYTVFFYKTRPLEIYLDEDLNKYKLEALLTIDTALKDQNEFSLTNPHQ</sequence>
<reference evidence="1 2" key="1">
    <citation type="submission" date="2013-09" db="EMBL/GenBank/DDBJ databases">
        <authorList>
            <person name="Zeng Z."/>
            <person name="Chen C."/>
        </authorList>
    </citation>
    <scope>NUCLEOTIDE SEQUENCE [LARGE SCALE GENOMIC DNA]</scope>
    <source>
        <strain evidence="1 2">F44-8</strain>
    </source>
</reference>
<dbReference type="RefSeq" id="WP_035134886.1">
    <property type="nucleotide sequence ID" value="NZ_JRLV01000015.1"/>
</dbReference>
<dbReference type="Proteomes" id="UP000030129">
    <property type="component" value="Unassembled WGS sequence"/>
</dbReference>
<keyword evidence="2" id="KW-1185">Reference proteome</keyword>
<name>A0A0A2LKG8_9FLAO</name>
<organism evidence="1 2">
    <name type="scientific">Flavobacterium beibuense F44-8</name>
    <dbReference type="NCBI Taxonomy" id="1406840"/>
    <lineage>
        <taxon>Bacteria</taxon>
        <taxon>Pseudomonadati</taxon>
        <taxon>Bacteroidota</taxon>
        <taxon>Flavobacteriia</taxon>
        <taxon>Flavobacteriales</taxon>
        <taxon>Flavobacteriaceae</taxon>
        <taxon>Flavobacterium</taxon>
    </lineage>
</organism>
<protein>
    <submittedName>
        <fullName evidence="1">Uncharacterized protein</fullName>
    </submittedName>
</protein>
<evidence type="ECO:0000313" key="1">
    <source>
        <dbReference type="EMBL" id="KGO79761.1"/>
    </source>
</evidence>
<gene>
    <name evidence="1" type="ORF">Q763_13020</name>
</gene>
<dbReference type="AlphaFoldDB" id="A0A0A2LKG8"/>
<proteinExistence type="predicted"/>
<evidence type="ECO:0000313" key="2">
    <source>
        <dbReference type="Proteomes" id="UP000030129"/>
    </source>
</evidence>
<dbReference type="STRING" id="1406840.Q763_13020"/>
<accession>A0A0A2LKG8</accession>